<dbReference type="GO" id="GO:0009535">
    <property type="term" value="C:chloroplast thylakoid membrane"/>
    <property type="evidence" value="ECO:0007669"/>
    <property type="project" value="TreeGrafter"/>
</dbReference>
<protein>
    <submittedName>
        <fullName evidence="3">Uncharacterized protein</fullName>
    </submittedName>
</protein>
<evidence type="ECO:0000313" key="3">
    <source>
        <dbReference type="EMBL" id="CAI0416049.1"/>
    </source>
</evidence>
<evidence type="ECO:0000256" key="2">
    <source>
        <dbReference type="SAM" id="Phobius"/>
    </source>
</evidence>
<dbReference type="EMBL" id="CAMGYJ010000005">
    <property type="protein sequence ID" value="CAI0416049.1"/>
    <property type="molecule type" value="Genomic_DNA"/>
</dbReference>
<feature type="transmembrane region" description="Helical" evidence="2">
    <location>
        <begin position="188"/>
        <end position="210"/>
    </location>
</feature>
<dbReference type="PANTHER" id="PTHR37233">
    <property type="entry name" value="TRANSMEMBRANE PROTEIN"/>
    <property type="match status" value="1"/>
</dbReference>
<keyword evidence="2" id="KW-1133">Transmembrane helix</keyword>
<reference evidence="3" key="1">
    <citation type="submission" date="2022-08" db="EMBL/GenBank/DDBJ databases">
        <authorList>
            <person name="Gutierrez-Valencia J."/>
        </authorList>
    </citation>
    <scope>NUCLEOTIDE SEQUENCE</scope>
</reference>
<feature type="region of interest" description="Disordered" evidence="1">
    <location>
        <begin position="52"/>
        <end position="115"/>
    </location>
</feature>
<feature type="compositionally biased region" description="Pro residues" evidence="1">
    <location>
        <begin position="96"/>
        <end position="105"/>
    </location>
</feature>
<comment type="caution">
    <text evidence="3">The sequence shown here is derived from an EMBL/GenBank/DDBJ whole genome shotgun (WGS) entry which is preliminary data.</text>
</comment>
<sequence length="220" mass="24284">MAVSLNSVIGFNSTLFNGLFLLKLQAKHRQHYSQSPAVSLPALSHSLAPFRSTSKPQRLIPSVADSDRVATDTSQLNDPVPNNEQLKASSSEEVQPPKPAPVPQPRPKRSSPLTARERLKAARVLSRYPESKTTNPDMGKKVLDALRESDKGKKRSRLPEAPTNMLDDAKRGMPNPGWTFDFPGGNDLLVIAFSFVFISTVMFATTFVVWKVGAIHFNEF</sequence>
<accession>A0AAV0K1A3</accession>
<organism evidence="3 4">
    <name type="scientific">Linum tenue</name>
    <dbReference type="NCBI Taxonomy" id="586396"/>
    <lineage>
        <taxon>Eukaryota</taxon>
        <taxon>Viridiplantae</taxon>
        <taxon>Streptophyta</taxon>
        <taxon>Embryophyta</taxon>
        <taxon>Tracheophyta</taxon>
        <taxon>Spermatophyta</taxon>
        <taxon>Magnoliopsida</taxon>
        <taxon>eudicotyledons</taxon>
        <taxon>Gunneridae</taxon>
        <taxon>Pentapetalae</taxon>
        <taxon>rosids</taxon>
        <taxon>fabids</taxon>
        <taxon>Malpighiales</taxon>
        <taxon>Linaceae</taxon>
        <taxon>Linum</taxon>
    </lineage>
</organism>
<evidence type="ECO:0000313" key="4">
    <source>
        <dbReference type="Proteomes" id="UP001154282"/>
    </source>
</evidence>
<feature type="region of interest" description="Disordered" evidence="1">
    <location>
        <begin position="147"/>
        <end position="170"/>
    </location>
</feature>
<dbReference type="PANTHER" id="PTHR37233:SF2">
    <property type="entry name" value="TRANSMEMBRANE PROTEIN"/>
    <property type="match status" value="1"/>
</dbReference>
<keyword evidence="2" id="KW-0812">Transmembrane</keyword>
<feature type="compositionally biased region" description="Polar residues" evidence="1">
    <location>
        <begin position="71"/>
        <end position="93"/>
    </location>
</feature>
<dbReference type="Proteomes" id="UP001154282">
    <property type="component" value="Unassembled WGS sequence"/>
</dbReference>
<gene>
    <name evidence="3" type="ORF">LITE_LOCUS16825</name>
</gene>
<keyword evidence="2" id="KW-0472">Membrane</keyword>
<proteinExistence type="predicted"/>
<name>A0AAV0K1A3_9ROSI</name>
<keyword evidence="4" id="KW-1185">Reference proteome</keyword>
<dbReference type="AlphaFoldDB" id="A0AAV0K1A3"/>
<evidence type="ECO:0000256" key="1">
    <source>
        <dbReference type="SAM" id="MobiDB-lite"/>
    </source>
</evidence>